<proteinExistence type="predicted"/>
<reference evidence="1" key="1">
    <citation type="submission" date="2020-04" db="EMBL/GenBank/DDBJ databases">
        <authorList>
            <person name="Chiriac C."/>
            <person name="Salcher M."/>
            <person name="Ghai R."/>
            <person name="Kavagutti S V."/>
        </authorList>
    </citation>
    <scope>NUCLEOTIDE SEQUENCE</scope>
</reference>
<evidence type="ECO:0000313" key="1">
    <source>
        <dbReference type="EMBL" id="CAB4133233.1"/>
    </source>
</evidence>
<protein>
    <submittedName>
        <fullName evidence="1">Uncharacterized protein</fullName>
    </submittedName>
</protein>
<gene>
    <name evidence="1" type="ORF">UFOVP257_89</name>
</gene>
<dbReference type="EMBL" id="LR796274">
    <property type="protein sequence ID" value="CAB4133233.1"/>
    <property type="molecule type" value="Genomic_DNA"/>
</dbReference>
<accession>A0A6J5LIW2</accession>
<organism evidence="1">
    <name type="scientific">uncultured Caudovirales phage</name>
    <dbReference type="NCBI Taxonomy" id="2100421"/>
    <lineage>
        <taxon>Viruses</taxon>
        <taxon>Duplodnaviria</taxon>
        <taxon>Heunggongvirae</taxon>
        <taxon>Uroviricota</taxon>
        <taxon>Caudoviricetes</taxon>
        <taxon>Peduoviridae</taxon>
        <taxon>Maltschvirus</taxon>
        <taxon>Maltschvirus maltsch</taxon>
    </lineage>
</organism>
<sequence length="67" mass="7681">MNNWIKDGEQITANYLGEQVTGIVESSRVKYGGKVQYTVNLDKPVQFRWRSDPTNCVLINHDEIVVI</sequence>
<name>A0A6J5LIW2_9CAUD</name>